<sequence>MTLVGLNRRPVTWPVEVIKIVGKLQKLAGPNLEQEIKNLQDDTHTTSSPPSSRPPGHTSSTVPPTTTSAVKEDILSMCCVGGESSLGSHSRVPGAGHLVVQMNPAGLSEKILDALARDAKL</sequence>
<gene>
    <name evidence="2" type="ORF">DFP72DRAFT_1180208</name>
</gene>
<protein>
    <submittedName>
        <fullName evidence="2">Uncharacterized protein</fullName>
    </submittedName>
</protein>
<evidence type="ECO:0000313" key="2">
    <source>
        <dbReference type="EMBL" id="KAF6741628.1"/>
    </source>
</evidence>
<proteinExistence type="predicted"/>
<evidence type="ECO:0000313" key="3">
    <source>
        <dbReference type="Proteomes" id="UP000521943"/>
    </source>
</evidence>
<evidence type="ECO:0000256" key="1">
    <source>
        <dbReference type="SAM" id="MobiDB-lite"/>
    </source>
</evidence>
<dbReference type="OrthoDB" id="94039at2759"/>
<organism evidence="2 3">
    <name type="scientific">Ephemerocybe angulata</name>
    <dbReference type="NCBI Taxonomy" id="980116"/>
    <lineage>
        <taxon>Eukaryota</taxon>
        <taxon>Fungi</taxon>
        <taxon>Dikarya</taxon>
        <taxon>Basidiomycota</taxon>
        <taxon>Agaricomycotina</taxon>
        <taxon>Agaricomycetes</taxon>
        <taxon>Agaricomycetidae</taxon>
        <taxon>Agaricales</taxon>
        <taxon>Agaricineae</taxon>
        <taxon>Psathyrellaceae</taxon>
        <taxon>Ephemerocybe</taxon>
    </lineage>
</organism>
<dbReference type="AlphaFoldDB" id="A0A8H6H736"/>
<feature type="compositionally biased region" description="Basic and acidic residues" evidence="1">
    <location>
        <begin position="34"/>
        <end position="44"/>
    </location>
</feature>
<reference evidence="2 3" key="1">
    <citation type="submission" date="2020-07" db="EMBL/GenBank/DDBJ databases">
        <title>Comparative genomics of pyrophilous fungi reveals a link between fire events and developmental genes.</title>
        <authorList>
            <consortium name="DOE Joint Genome Institute"/>
            <person name="Steindorff A.S."/>
            <person name="Carver A."/>
            <person name="Calhoun S."/>
            <person name="Stillman K."/>
            <person name="Liu H."/>
            <person name="Lipzen A."/>
            <person name="Pangilinan J."/>
            <person name="Labutti K."/>
            <person name="Bruns T.D."/>
            <person name="Grigoriev I.V."/>
        </authorList>
    </citation>
    <scope>NUCLEOTIDE SEQUENCE [LARGE SCALE GENOMIC DNA]</scope>
    <source>
        <strain evidence="2 3">CBS 144469</strain>
    </source>
</reference>
<accession>A0A8H6H736</accession>
<comment type="caution">
    <text evidence="2">The sequence shown here is derived from an EMBL/GenBank/DDBJ whole genome shotgun (WGS) entry which is preliminary data.</text>
</comment>
<dbReference type="Proteomes" id="UP000521943">
    <property type="component" value="Unassembled WGS sequence"/>
</dbReference>
<feature type="compositionally biased region" description="Low complexity" evidence="1">
    <location>
        <begin position="45"/>
        <end position="68"/>
    </location>
</feature>
<name>A0A8H6H736_9AGAR</name>
<feature type="region of interest" description="Disordered" evidence="1">
    <location>
        <begin position="32"/>
        <end position="69"/>
    </location>
</feature>
<dbReference type="EMBL" id="JACGCI010000227">
    <property type="protein sequence ID" value="KAF6741628.1"/>
    <property type="molecule type" value="Genomic_DNA"/>
</dbReference>
<keyword evidence="3" id="KW-1185">Reference proteome</keyword>